<dbReference type="CDD" id="cd07890">
    <property type="entry name" value="CYTH-like_AC_IV-like"/>
    <property type="match status" value="1"/>
</dbReference>
<dbReference type="Pfam" id="PF01928">
    <property type="entry name" value="CYTH"/>
    <property type="match status" value="1"/>
</dbReference>
<accession>A0AAX4FX96</accession>
<dbReference type="InterPro" id="IPR033469">
    <property type="entry name" value="CYTH-like_dom_sf"/>
</dbReference>
<dbReference type="Gene3D" id="2.40.320.10">
    <property type="entry name" value="Hypothetical Protein Pfu-838710-001"/>
    <property type="match status" value="1"/>
</dbReference>
<sequence length="190" mass="21228">MVYIIIPESKPDARVMLEVEAKFAVRGLDAIRSRLEAMGARKGRREQERDVYYNAPHRDFGETDEALRVRYDDTGVTLTYKGPKVRVGGAKAREEHNLVVNSGETLETMLSSLGFRRAATVSKTREFYYMGGVTITLDTVEGLGTFIEIEILTEDGRDDAAARIGAIAKEVGVDGPPIYTSYLEMLLFKR</sequence>
<dbReference type="InterPro" id="IPR023577">
    <property type="entry name" value="CYTH_domain"/>
</dbReference>
<dbReference type="PANTHER" id="PTHR21028:SF2">
    <property type="entry name" value="CYTH DOMAIN-CONTAINING PROTEIN"/>
    <property type="match status" value="1"/>
</dbReference>
<dbReference type="KEGG" id="mrc:R6Y96_04395"/>
<name>A0AAX4FX96_9EURY</name>
<dbReference type="EMBL" id="CP137642">
    <property type="protein sequence ID" value="WOX58480.1"/>
    <property type="molecule type" value="Genomic_DNA"/>
</dbReference>
<gene>
    <name evidence="2" type="primary">cyaB</name>
    <name evidence="2" type="ORF">R6Y96_04395</name>
</gene>
<feature type="domain" description="CYTH" evidence="1">
    <location>
        <begin position="16"/>
        <end position="188"/>
    </location>
</feature>
<dbReference type="InterPro" id="IPR008173">
    <property type="entry name" value="Adenylyl_cyclase_CyaB"/>
</dbReference>
<dbReference type="GeneID" id="85732370"/>
<protein>
    <submittedName>
        <fullName evidence="2">Class IV adenylate cyclase</fullName>
    </submittedName>
</protein>
<organism evidence="2 3">
    <name type="scientific">Methanoculleus receptaculi</name>
    <dbReference type="NCBI Taxonomy" id="394967"/>
    <lineage>
        <taxon>Archaea</taxon>
        <taxon>Methanobacteriati</taxon>
        <taxon>Methanobacteriota</taxon>
        <taxon>Stenosarchaea group</taxon>
        <taxon>Methanomicrobia</taxon>
        <taxon>Methanomicrobiales</taxon>
        <taxon>Methanomicrobiaceae</taxon>
        <taxon>Methanoculleus</taxon>
    </lineage>
</organism>
<dbReference type="RefSeq" id="WP_318622317.1">
    <property type="nucleotide sequence ID" value="NZ_CP137642.1"/>
</dbReference>
<proteinExistence type="predicted"/>
<dbReference type="SMART" id="SM01118">
    <property type="entry name" value="CYTH"/>
    <property type="match status" value="1"/>
</dbReference>
<reference evidence="2 3" key="1">
    <citation type="submission" date="2023-10" db="EMBL/GenBank/DDBJ databases">
        <title>The complete genome sequence of Methanoculleus receptaculi DSM 18860.</title>
        <authorList>
            <person name="Lai S.-J."/>
            <person name="You Y.-T."/>
            <person name="Chen S.-C."/>
        </authorList>
    </citation>
    <scope>NUCLEOTIDE SEQUENCE [LARGE SCALE GENOMIC DNA]</scope>
    <source>
        <strain evidence="2 3">DSM 18860</strain>
    </source>
</reference>
<dbReference type="Proteomes" id="UP001305652">
    <property type="component" value="Chromosome"/>
</dbReference>
<dbReference type="NCBIfam" id="TIGR00318">
    <property type="entry name" value="cyaB"/>
    <property type="match status" value="1"/>
</dbReference>
<evidence type="ECO:0000313" key="2">
    <source>
        <dbReference type="EMBL" id="WOX58480.1"/>
    </source>
</evidence>
<dbReference type="PANTHER" id="PTHR21028">
    <property type="entry name" value="SI:CH211-156B7.4"/>
    <property type="match status" value="1"/>
</dbReference>
<dbReference type="PROSITE" id="PS51707">
    <property type="entry name" value="CYTH"/>
    <property type="match status" value="1"/>
</dbReference>
<dbReference type="AlphaFoldDB" id="A0AAX4FX96"/>
<keyword evidence="3" id="KW-1185">Reference proteome</keyword>
<dbReference type="SUPFAM" id="SSF55154">
    <property type="entry name" value="CYTH-like phosphatases"/>
    <property type="match status" value="1"/>
</dbReference>
<evidence type="ECO:0000259" key="1">
    <source>
        <dbReference type="PROSITE" id="PS51707"/>
    </source>
</evidence>
<evidence type="ECO:0000313" key="3">
    <source>
        <dbReference type="Proteomes" id="UP001305652"/>
    </source>
</evidence>